<dbReference type="STRING" id="988480.A0A075APH3"/>
<dbReference type="GO" id="GO:0006370">
    <property type="term" value="P:7-methylguanosine mRNA capping"/>
    <property type="evidence" value="ECO:0007669"/>
    <property type="project" value="EnsemblFungi"/>
</dbReference>
<keyword evidence="4 6" id="KW-0804">Transcription</keyword>
<gene>
    <name evidence="8" type="ORF">O9G_001958</name>
</gene>
<dbReference type="HOGENOM" id="CLU_138052_2_0_1"/>
<dbReference type="GO" id="GO:0032968">
    <property type="term" value="P:positive regulation of transcription elongation by RNA polymerase II"/>
    <property type="evidence" value="ECO:0007669"/>
    <property type="project" value="EnsemblFungi"/>
</dbReference>
<dbReference type="Gene3D" id="3.30.40.210">
    <property type="match status" value="1"/>
</dbReference>
<dbReference type="PIRSF" id="PIRSF025023">
    <property type="entry name" value="Spt4"/>
    <property type="match status" value="1"/>
</dbReference>
<dbReference type="CDD" id="cd07973">
    <property type="entry name" value="Spt4"/>
    <property type="match status" value="1"/>
</dbReference>
<dbReference type="GO" id="GO:2001209">
    <property type="term" value="P:positive regulation of transcription elongation by RNA polymerase I"/>
    <property type="evidence" value="ECO:0007669"/>
    <property type="project" value="EnsemblFungi"/>
</dbReference>
<dbReference type="InterPro" id="IPR038510">
    <property type="entry name" value="Spt4_sf"/>
</dbReference>
<dbReference type="InterPro" id="IPR009287">
    <property type="entry name" value="Spt4"/>
</dbReference>
<dbReference type="OrthoDB" id="248751at2759"/>
<evidence type="ECO:0000256" key="3">
    <source>
        <dbReference type="ARBA" id="ARBA00020182"/>
    </source>
</evidence>
<dbReference type="GO" id="GO:0044877">
    <property type="term" value="F:protein-containing complex binding"/>
    <property type="evidence" value="ECO:0007669"/>
    <property type="project" value="EnsemblFungi"/>
</dbReference>
<dbReference type="SMART" id="SM01389">
    <property type="entry name" value="Spt4"/>
    <property type="match status" value="1"/>
</dbReference>
<dbReference type="GO" id="GO:0090262">
    <property type="term" value="P:regulation of transcription-coupled nucleotide-excision repair"/>
    <property type="evidence" value="ECO:0007669"/>
    <property type="project" value="EnsemblFungi"/>
</dbReference>
<organism evidence="8 9">
    <name type="scientific">Rozella allomycis (strain CSF55)</name>
    <dbReference type="NCBI Taxonomy" id="988480"/>
    <lineage>
        <taxon>Eukaryota</taxon>
        <taxon>Fungi</taxon>
        <taxon>Fungi incertae sedis</taxon>
        <taxon>Cryptomycota</taxon>
        <taxon>Cryptomycota incertae sedis</taxon>
        <taxon>Rozella</taxon>
    </lineage>
</organism>
<dbReference type="InterPro" id="IPR029040">
    <property type="entry name" value="RPABC4/Spt4"/>
</dbReference>
<dbReference type="GO" id="GO:2000232">
    <property type="term" value="P:regulation of rRNA processing"/>
    <property type="evidence" value="ECO:0007669"/>
    <property type="project" value="EnsemblFungi"/>
</dbReference>
<keyword evidence="5 6" id="KW-0539">Nucleus</keyword>
<dbReference type="OMA" id="NCKNANS"/>
<dbReference type="GO" id="GO:0031934">
    <property type="term" value="C:mating-type region heterochromatin"/>
    <property type="evidence" value="ECO:0007669"/>
    <property type="project" value="EnsemblFungi"/>
</dbReference>
<dbReference type="InterPro" id="IPR022800">
    <property type="entry name" value="Spt4/RpoE2_Znf"/>
</dbReference>
<comment type="function">
    <text evidence="6">The SPT4-SPT5 complex mediates both activation and inhibition of transcription elongation, and plays a role in pre-mRNA processing. This complex seems to be important for the stability of the RNA polymerase II elongation machinery on the chromatin template but not for the inherent ability of this machinery to translocate down the gene.</text>
</comment>
<evidence type="ECO:0000256" key="1">
    <source>
        <dbReference type="ARBA" id="ARBA00004123"/>
    </source>
</evidence>
<comment type="similarity">
    <text evidence="2 6">Belongs to the SPT4 family.</text>
</comment>
<dbReference type="GO" id="GO:0008298">
    <property type="term" value="P:intracellular mRNA localization"/>
    <property type="evidence" value="ECO:0007669"/>
    <property type="project" value="EnsemblFungi"/>
</dbReference>
<comment type="subcellular location">
    <subcellularLocation>
        <location evidence="1 6">Nucleus</location>
    </subcellularLocation>
</comment>
<accession>A0A075APH3</accession>
<evidence type="ECO:0000313" key="8">
    <source>
        <dbReference type="EMBL" id="EPZ31948.1"/>
    </source>
</evidence>
<dbReference type="GO" id="GO:0003727">
    <property type="term" value="F:single-stranded RNA binding"/>
    <property type="evidence" value="ECO:0007669"/>
    <property type="project" value="EnsemblFungi"/>
</dbReference>
<protein>
    <recommendedName>
        <fullName evidence="3 6">Transcription elongation factor SPT4</fullName>
    </recommendedName>
</protein>
<evidence type="ECO:0000256" key="4">
    <source>
        <dbReference type="ARBA" id="ARBA00023163"/>
    </source>
</evidence>
<dbReference type="GO" id="GO:0000993">
    <property type="term" value="F:RNA polymerase II complex binding"/>
    <property type="evidence" value="ECO:0007669"/>
    <property type="project" value="EnsemblFungi"/>
</dbReference>
<keyword evidence="9" id="KW-1185">Reference proteome</keyword>
<dbReference type="AlphaFoldDB" id="A0A075APH3"/>
<dbReference type="GO" id="GO:0008270">
    <property type="term" value="F:zinc ion binding"/>
    <property type="evidence" value="ECO:0007669"/>
    <property type="project" value="InterPro"/>
</dbReference>
<dbReference type="GO" id="GO:0031507">
    <property type="term" value="P:heterochromatin formation"/>
    <property type="evidence" value="ECO:0007669"/>
    <property type="project" value="EnsemblFungi"/>
</dbReference>
<reference evidence="8 9" key="1">
    <citation type="journal article" date="2013" name="Curr. Biol.">
        <title>Shared signatures of parasitism and phylogenomics unite Cryptomycota and microsporidia.</title>
        <authorList>
            <person name="James T.Y."/>
            <person name="Pelin A."/>
            <person name="Bonen L."/>
            <person name="Ahrendt S."/>
            <person name="Sain D."/>
            <person name="Corradi N."/>
            <person name="Stajich J.E."/>
        </authorList>
    </citation>
    <scope>NUCLEOTIDE SEQUENCE [LARGE SCALE GENOMIC DNA]</scope>
    <source>
        <strain evidence="8 9">CSF55</strain>
    </source>
</reference>
<dbReference type="GO" id="GO:0140673">
    <property type="term" value="P:transcription elongation-coupled chromatin remodeling"/>
    <property type="evidence" value="ECO:0007669"/>
    <property type="project" value="InterPro"/>
</dbReference>
<dbReference type="GO" id="GO:0000776">
    <property type="term" value="C:kinetochore"/>
    <property type="evidence" value="ECO:0007669"/>
    <property type="project" value="EnsemblFungi"/>
</dbReference>
<evidence type="ECO:0000256" key="2">
    <source>
        <dbReference type="ARBA" id="ARBA00010464"/>
    </source>
</evidence>
<proteinExistence type="inferred from homology"/>
<dbReference type="GO" id="GO:0000182">
    <property type="term" value="F:rDNA binding"/>
    <property type="evidence" value="ECO:0007669"/>
    <property type="project" value="EnsemblFungi"/>
</dbReference>
<dbReference type="GO" id="GO:0032044">
    <property type="term" value="C:DSIF complex"/>
    <property type="evidence" value="ECO:0007669"/>
    <property type="project" value="EnsemblFungi"/>
</dbReference>
<dbReference type="Pfam" id="PF06093">
    <property type="entry name" value="Spt4"/>
    <property type="match status" value="1"/>
</dbReference>
<dbReference type="SUPFAM" id="SSF63393">
    <property type="entry name" value="RNA polymerase subunits"/>
    <property type="match status" value="1"/>
</dbReference>
<evidence type="ECO:0000256" key="6">
    <source>
        <dbReference type="PIRNR" id="PIRNR025023"/>
    </source>
</evidence>
<evidence type="ECO:0000259" key="7">
    <source>
        <dbReference type="SMART" id="SM01389"/>
    </source>
</evidence>
<name>A0A075APH3_ROZAC</name>
<sequence>MEIVPTDTKRLRACLLCSLTMAQFKMNGCENCESLLMMKGNTDRIFDCTSQNFDGCTALMAPGHSWVDKFSKGIYALKVYGRLPEDLIAHLEDQGVNYTPLEEDD</sequence>
<dbReference type="PANTHER" id="PTHR12882">
    <property type="entry name" value="SUPPRESSOR OF TY 4"/>
    <property type="match status" value="1"/>
</dbReference>
<dbReference type="EMBL" id="KE561200">
    <property type="protein sequence ID" value="EPZ31948.1"/>
    <property type="molecule type" value="Genomic_DNA"/>
</dbReference>
<evidence type="ECO:0000313" key="9">
    <source>
        <dbReference type="Proteomes" id="UP000030755"/>
    </source>
</evidence>
<dbReference type="GO" id="GO:0033553">
    <property type="term" value="C:rDNA heterochromatin"/>
    <property type="evidence" value="ECO:0007669"/>
    <property type="project" value="EnsemblFungi"/>
</dbReference>
<dbReference type="Proteomes" id="UP000030755">
    <property type="component" value="Unassembled WGS sequence"/>
</dbReference>
<dbReference type="PANTHER" id="PTHR12882:SF1">
    <property type="entry name" value="TRANSCRIPTION ELONGATION FACTOR SPT4"/>
    <property type="match status" value="1"/>
</dbReference>
<dbReference type="GO" id="GO:0010507">
    <property type="term" value="P:negative regulation of autophagy"/>
    <property type="evidence" value="ECO:0007669"/>
    <property type="project" value="EnsemblFungi"/>
</dbReference>
<feature type="domain" description="Spt4/RpoE2 zinc finger" evidence="7">
    <location>
        <begin position="11"/>
        <end position="80"/>
    </location>
</feature>
<dbReference type="GO" id="GO:2001208">
    <property type="term" value="P:negative regulation of transcription elongation by RNA polymerase I"/>
    <property type="evidence" value="ECO:0007669"/>
    <property type="project" value="EnsemblFungi"/>
</dbReference>
<evidence type="ECO:0000256" key="5">
    <source>
        <dbReference type="ARBA" id="ARBA00023242"/>
    </source>
</evidence>